<dbReference type="AlphaFoldDB" id="A0A4R8LVX4"/>
<protein>
    <submittedName>
        <fullName evidence="2">Uncharacterized protein</fullName>
    </submittedName>
</protein>
<keyword evidence="3" id="KW-1185">Reference proteome</keyword>
<feature type="region of interest" description="Disordered" evidence="1">
    <location>
        <begin position="1"/>
        <end position="30"/>
    </location>
</feature>
<evidence type="ECO:0000313" key="3">
    <source>
        <dbReference type="Proteomes" id="UP000295509"/>
    </source>
</evidence>
<evidence type="ECO:0000313" key="2">
    <source>
        <dbReference type="EMBL" id="TDY51989.1"/>
    </source>
</evidence>
<comment type="caution">
    <text evidence="2">The sequence shown here is derived from an EMBL/GenBank/DDBJ whole genome shotgun (WGS) entry which is preliminary data.</text>
</comment>
<sequence>MRRLNGQLRMAGRRRRRNNPGTGVSKLKRAQRVHLTERFEFRRLN</sequence>
<gene>
    <name evidence="2" type="ORF">BX592_106286</name>
</gene>
<organism evidence="2 3">
    <name type="scientific">Paraburkholderia rhizosphaerae</name>
    <dbReference type="NCBI Taxonomy" id="480658"/>
    <lineage>
        <taxon>Bacteria</taxon>
        <taxon>Pseudomonadati</taxon>
        <taxon>Pseudomonadota</taxon>
        <taxon>Betaproteobacteria</taxon>
        <taxon>Burkholderiales</taxon>
        <taxon>Burkholderiaceae</taxon>
        <taxon>Paraburkholderia</taxon>
    </lineage>
</organism>
<evidence type="ECO:0000256" key="1">
    <source>
        <dbReference type="SAM" id="MobiDB-lite"/>
    </source>
</evidence>
<accession>A0A4R8LVX4</accession>
<name>A0A4R8LVX4_9BURK</name>
<dbReference type="EMBL" id="SORE01000006">
    <property type="protein sequence ID" value="TDY51989.1"/>
    <property type="molecule type" value="Genomic_DNA"/>
</dbReference>
<dbReference type="Proteomes" id="UP000295509">
    <property type="component" value="Unassembled WGS sequence"/>
</dbReference>
<reference evidence="2 3" key="1">
    <citation type="submission" date="2019-03" db="EMBL/GenBank/DDBJ databases">
        <title>Genomic Encyclopedia of Type Strains, Phase III (KMG-III): the genomes of soil and plant-associated and newly described type strains.</title>
        <authorList>
            <person name="Whitman W."/>
        </authorList>
    </citation>
    <scope>NUCLEOTIDE SEQUENCE [LARGE SCALE GENOMIC DNA]</scope>
    <source>
        <strain evidence="2 3">LMG 29544</strain>
    </source>
</reference>
<proteinExistence type="predicted"/>